<name>A0A0M3J8E0_ANISI</name>
<evidence type="ECO:0000313" key="1">
    <source>
        <dbReference type="EMBL" id="VDK22080.1"/>
    </source>
</evidence>
<dbReference type="GO" id="GO:0061630">
    <property type="term" value="F:ubiquitin protein ligase activity"/>
    <property type="evidence" value="ECO:0007669"/>
    <property type="project" value="TreeGrafter"/>
</dbReference>
<dbReference type="GO" id="GO:0005634">
    <property type="term" value="C:nucleus"/>
    <property type="evidence" value="ECO:0007669"/>
    <property type="project" value="TreeGrafter"/>
</dbReference>
<evidence type="ECO:0000313" key="3">
    <source>
        <dbReference type="WBParaSite" id="ASIM_0000384301-mRNA-1"/>
    </source>
</evidence>
<accession>A0A0M3J8E0</accession>
<sequence>MRTLSHASDPGPKQSNVHLAVSTGNALASNTKVGSSPLTYGTHPPNSGDFATALRRRMTEDYDRLGHGVEIVHSPSVALRSLLHNSHNLSANGSHHSAATLSTSRRRPVLAFVTERHDLASIREAMATAVARATFFSHSFRVWNWLLKLVSAESSVADILWQYLTTLCSYAPLCKRRSDDLRSATNLHLLPHPWLVCFLAGPIAAKMVQHMHSFLYTIAVILQSNGVDPSLRCLCFRTWTFQLTAHEQVC</sequence>
<dbReference type="GO" id="GO:0005886">
    <property type="term" value="C:plasma membrane"/>
    <property type="evidence" value="ECO:0007669"/>
    <property type="project" value="TreeGrafter"/>
</dbReference>
<dbReference type="Proteomes" id="UP000267096">
    <property type="component" value="Unassembled WGS sequence"/>
</dbReference>
<gene>
    <name evidence="1" type="ORF">ASIM_LOCUS3673</name>
</gene>
<evidence type="ECO:0000313" key="2">
    <source>
        <dbReference type="Proteomes" id="UP000267096"/>
    </source>
</evidence>
<dbReference type="AlphaFoldDB" id="A0A0M3J8E0"/>
<dbReference type="OrthoDB" id="5818264at2759"/>
<dbReference type="PANTHER" id="PTHR45943">
    <property type="entry name" value="E3 UBIQUITIN-PROTEIN LIGASE MYCBP2"/>
    <property type="match status" value="1"/>
</dbReference>
<reference evidence="1 2" key="2">
    <citation type="submission" date="2018-11" db="EMBL/GenBank/DDBJ databases">
        <authorList>
            <consortium name="Pathogen Informatics"/>
        </authorList>
    </citation>
    <scope>NUCLEOTIDE SEQUENCE [LARGE SCALE GENOMIC DNA]</scope>
</reference>
<organism evidence="3">
    <name type="scientific">Anisakis simplex</name>
    <name type="common">Herring worm</name>
    <dbReference type="NCBI Taxonomy" id="6269"/>
    <lineage>
        <taxon>Eukaryota</taxon>
        <taxon>Metazoa</taxon>
        <taxon>Ecdysozoa</taxon>
        <taxon>Nematoda</taxon>
        <taxon>Chromadorea</taxon>
        <taxon>Rhabditida</taxon>
        <taxon>Spirurina</taxon>
        <taxon>Ascaridomorpha</taxon>
        <taxon>Ascaridoidea</taxon>
        <taxon>Anisakidae</taxon>
        <taxon>Anisakis</taxon>
        <taxon>Anisakis simplex complex</taxon>
    </lineage>
</organism>
<dbReference type="GO" id="GO:0007411">
    <property type="term" value="P:axon guidance"/>
    <property type="evidence" value="ECO:0007669"/>
    <property type="project" value="TreeGrafter"/>
</dbReference>
<dbReference type="PANTHER" id="PTHR45943:SF1">
    <property type="entry name" value="E3 UBIQUITIN-PROTEIN LIGASE MYCBP2"/>
    <property type="match status" value="1"/>
</dbReference>
<protein>
    <submittedName>
        <fullName evidence="3">Transmembrane protein</fullName>
    </submittedName>
</protein>
<dbReference type="GO" id="GO:0008582">
    <property type="term" value="P:regulation of synaptic assembly at neuromuscular junction"/>
    <property type="evidence" value="ECO:0007669"/>
    <property type="project" value="TreeGrafter"/>
</dbReference>
<dbReference type="EMBL" id="UYRR01005870">
    <property type="protein sequence ID" value="VDK22080.1"/>
    <property type="molecule type" value="Genomic_DNA"/>
</dbReference>
<keyword evidence="2" id="KW-1185">Reference proteome</keyword>
<proteinExistence type="predicted"/>
<dbReference type="WBParaSite" id="ASIM_0000384301-mRNA-1">
    <property type="protein sequence ID" value="ASIM_0000384301-mRNA-1"/>
    <property type="gene ID" value="ASIM_0000384301"/>
</dbReference>
<reference evidence="3" key="1">
    <citation type="submission" date="2017-02" db="UniProtKB">
        <authorList>
            <consortium name="WormBaseParasite"/>
        </authorList>
    </citation>
    <scope>IDENTIFICATION</scope>
</reference>